<keyword evidence="5 11" id="KW-0408">Iron</keyword>
<keyword evidence="9 11" id="KW-1015">Disulfide bond</keyword>
<evidence type="ECO:0000313" key="15">
    <source>
        <dbReference type="Proteomes" id="UP001524501"/>
    </source>
</evidence>
<keyword evidence="10 11" id="KW-0804">Transcription</keyword>
<keyword evidence="3 11" id="KW-0004">4Fe-4S</keyword>
<dbReference type="InterPro" id="IPR003482">
    <property type="entry name" value="Whib"/>
</dbReference>
<comment type="similarity">
    <text evidence="2 11">Belongs to the WhiB family.</text>
</comment>
<evidence type="ECO:0000256" key="6">
    <source>
        <dbReference type="ARBA" id="ARBA00023014"/>
    </source>
</evidence>
<evidence type="ECO:0000256" key="7">
    <source>
        <dbReference type="ARBA" id="ARBA00023015"/>
    </source>
</evidence>
<keyword evidence="8 11" id="KW-0238">DNA-binding</keyword>
<evidence type="ECO:0000313" key="14">
    <source>
        <dbReference type="EMBL" id="MCQ4121668.1"/>
    </source>
</evidence>
<evidence type="ECO:0000256" key="9">
    <source>
        <dbReference type="ARBA" id="ARBA00023157"/>
    </source>
</evidence>
<dbReference type="HAMAP" id="MF_01479">
    <property type="entry name" value="WhiB"/>
    <property type="match status" value="1"/>
</dbReference>
<feature type="binding site" evidence="11">
    <location>
        <position position="50"/>
    </location>
    <ligand>
        <name>[4Fe-4S] cluster</name>
        <dbReference type="ChEBI" id="CHEBI:49883"/>
    </ligand>
</feature>
<reference evidence="14 15" key="1">
    <citation type="submission" date="2022-07" db="EMBL/GenBank/DDBJ databases">
        <title>Degradation activity of malathion, p-nitrophenol and potential low-temperature adaptation strategy of Rhodococcus sp. FXJ9.536.</title>
        <authorList>
            <person name="Huang J."/>
            <person name="Huang Y."/>
        </authorList>
    </citation>
    <scope>NUCLEOTIDE SEQUENCE [LARGE SCALE GENOMIC DNA]</scope>
    <source>
        <strain evidence="14 15">FXJ9.536</strain>
    </source>
</reference>
<evidence type="ECO:0000256" key="12">
    <source>
        <dbReference type="SAM" id="MobiDB-lite"/>
    </source>
</evidence>
<comment type="subcellular location">
    <subcellularLocation>
        <location evidence="1 11">Cytoplasm</location>
    </subcellularLocation>
</comment>
<comment type="function">
    <text evidence="11">Acts as a transcriptional regulator. Probably redox-responsive. The apo- but not holo-form probably binds DNA.</text>
</comment>
<dbReference type="RefSeq" id="WP_255972433.1">
    <property type="nucleotide sequence ID" value="NZ_JANFQF010000020.1"/>
</dbReference>
<organism evidence="14 15">
    <name type="scientific">Rhodococcus tibetensis</name>
    <dbReference type="NCBI Taxonomy" id="2965064"/>
    <lineage>
        <taxon>Bacteria</taxon>
        <taxon>Bacillati</taxon>
        <taxon>Actinomycetota</taxon>
        <taxon>Actinomycetes</taxon>
        <taxon>Mycobacteriales</taxon>
        <taxon>Nocardiaceae</taxon>
        <taxon>Rhodococcus</taxon>
    </lineage>
</organism>
<gene>
    <name evidence="11" type="primary">whiB</name>
    <name evidence="14" type="ORF">NOF53_21305</name>
</gene>
<evidence type="ECO:0000256" key="10">
    <source>
        <dbReference type="ARBA" id="ARBA00023163"/>
    </source>
</evidence>
<dbReference type="PROSITE" id="PS51674">
    <property type="entry name" value="4FE4S_WBL"/>
    <property type="match status" value="1"/>
</dbReference>
<dbReference type="Pfam" id="PF02467">
    <property type="entry name" value="Whib"/>
    <property type="match status" value="1"/>
</dbReference>
<comment type="caution">
    <text evidence="14">The sequence shown here is derived from an EMBL/GenBank/DDBJ whole genome shotgun (WGS) entry which is preliminary data.</text>
</comment>
<keyword evidence="4 11" id="KW-0479">Metal-binding</keyword>
<keyword evidence="6 11" id="KW-0411">Iron-sulfur</keyword>
<dbReference type="Proteomes" id="UP001524501">
    <property type="component" value="Unassembled WGS sequence"/>
</dbReference>
<evidence type="ECO:0000256" key="3">
    <source>
        <dbReference type="ARBA" id="ARBA00022485"/>
    </source>
</evidence>
<feature type="domain" description="4Fe-4S Wbl-type" evidence="13">
    <location>
        <begin position="19"/>
        <end position="83"/>
    </location>
</feature>
<evidence type="ECO:0000256" key="1">
    <source>
        <dbReference type="ARBA" id="ARBA00004496"/>
    </source>
</evidence>
<feature type="binding site" evidence="11">
    <location>
        <position position="53"/>
    </location>
    <ligand>
        <name>[4Fe-4S] cluster</name>
        <dbReference type="ChEBI" id="CHEBI:49883"/>
    </ligand>
</feature>
<evidence type="ECO:0000259" key="13">
    <source>
        <dbReference type="PROSITE" id="PS51674"/>
    </source>
</evidence>
<dbReference type="PANTHER" id="PTHR38839">
    <property type="entry name" value="TRANSCRIPTIONAL REGULATOR WHID-RELATED"/>
    <property type="match status" value="1"/>
</dbReference>
<evidence type="ECO:0000256" key="2">
    <source>
        <dbReference type="ARBA" id="ARBA00006597"/>
    </source>
</evidence>
<keyword evidence="7 11" id="KW-0805">Transcription regulation</keyword>
<evidence type="ECO:0000256" key="5">
    <source>
        <dbReference type="ARBA" id="ARBA00023004"/>
    </source>
</evidence>
<feature type="compositionally biased region" description="Basic and acidic residues" evidence="12">
    <location>
        <begin position="77"/>
        <end position="91"/>
    </location>
</feature>
<dbReference type="EMBL" id="JANFQF010000020">
    <property type="protein sequence ID" value="MCQ4121668.1"/>
    <property type="molecule type" value="Genomic_DNA"/>
</dbReference>
<feature type="binding site" evidence="11">
    <location>
        <position position="20"/>
    </location>
    <ligand>
        <name>[4Fe-4S] cluster</name>
        <dbReference type="ChEBI" id="CHEBI:49883"/>
    </ligand>
</feature>
<keyword evidence="11" id="KW-0963">Cytoplasm</keyword>
<evidence type="ECO:0000256" key="11">
    <source>
        <dbReference type="HAMAP-Rule" id="MF_01479"/>
    </source>
</evidence>
<name>A0ABT1QHD1_9NOCA</name>
<dbReference type="InterPro" id="IPR034768">
    <property type="entry name" value="4FE4S_WBL"/>
</dbReference>
<evidence type="ECO:0000256" key="8">
    <source>
        <dbReference type="ARBA" id="ARBA00023125"/>
    </source>
</evidence>
<evidence type="ECO:0000256" key="4">
    <source>
        <dbReference type="ARBA" id="ARBA00022723"/>
    </source>
</evidence>
<feature type="region of interest" description="Disordered" evidence="12">
    <location>
        <begin position="76"/>
        <end position="98"/>
    </location>
</feature>
<sequence>MKTKNAPDADDTSWRNRGACSFYGPTLFFGWDGEPTGVRTRREQRAKTICGACPVLVPCRAFALRAGERFGIWGGTTERERRTIRNAETPRRISRTQP</sequence>
<feature type="binding site" evidence="11">
    <location>
        <position position="59"/>
    </location>
    <ligand>
        <name>[4Fe-4S] cluster</name>
        <dbReference type="ChEBI" id="CHEBI:49883"/>
    </ligand>
</feature>
<keyword evidence="15" id="KW-1185">Reference proteome</keyword>
<accession>A0ABT1QHD1</accession>
<protein>
    <recommendedName>
        <fullName evidence="11">Transcriptional regulator WhiB</fullName>
    </recommendedName>
</protein>
<comment type="PTM">
    <text evidence="11">The Fe-S cluster can be nitrosylated by nitric oxide (NO).</text>
</comment>
<proteinExistence type="inferred from homology"/>
<comment type="cofactor">
    <cofactor evidence="11">
        <name>[4Fe-4S] cluster</name>
        <dbReference type="ChEBI" id="CHEBI:49883"/>
    </cofactor>
    <text evidence="11">Binds 1 [4Fe-4S] cluster per subunit. Following nitrosylation of the [4Fe-4S] cluster binds 1 [4Fe-8(NO)] cluster per subunit.</text>
</comment>
<comment type="PTM">
    <text evidence="11">Upon Fe-S cluster removal intramolecular disulfide bonds are formed.</text>
</comment>